<feature type="transmembrane region" description="Helical" evidence="7">
    <location>
        <begin position="151"/>
        <end position="172"/>
    </location>
</feature>
<dbReference type="RefSeq" id="WP_179648902.1">
    <property type="nucleotide sequence ID" value="NZ_JACBZM010000001.1"/>
</dbReference>
<feature type="transmembrane region" description="Helical" evidence="7">
    <location>
        <begin position="43"/>
        <end position="63"/>
    </location>
</feature>
<feature type="transmembrane region" description="Helical" evidence="7">
    <location>
        <begin position="102"/>
        <end position="119"/>
    </location>
</feature>
<feature type="transmembrane region" description="Helical" evidence="7">
    <location>
        <begin position="217"/>
        <end position="240"/>
    </location>
</feature>
<reference evidence="8 9" key="1">
    <citation type="submission" date="2020-07" db="EMBL/GenBank/DDBJ databases">
        <title>Sequencing the genomes of 1000 actinobacteria strains.</title>
        <authorList>
            <person name="Klenk H.-P."/>
        </authorList>
    </citation>
    <scope>NUCLEOTIDE SEQUENCE [LARGE SCALE GENOMIC DNA]</scope>
    <source>
        <strain evidence="8 9">DSM 15131</strain>
    </source>
</reference>
<accession>A0A7Z0CKX5</accession>
<feature type="transmembrane region" description="Helical" evidence="7">
    <location>
        <begin position="371"/>
        <end position="389"/>
    </location>
</feature>
<dbReference type="PANTHER" id="PTHR23513:SF11">
    <property type="entry name" value="STAPHYLOFERRIN A TRANSPORTER"/>
    <property type="match status" value="1"/>
</dbReference>
<protein>
    <submittedName>
        <fullName evidence="8">MFS family permease</fullName>
    </submittedName>
</protein>
<dbReference type="PANTHER" id="PTHR23513">
    <property type="entry name" value="INTEGRAL MEMBRANE EFFLUX PROTEIN-RELATED"/>
    <property type="match status" value="1"/>
</dbReference>
<evidence type="ECO:0000256" key="3">
    <source>
        <dbReference type="ARBA" id="ARBA00022475"/>
    </source>
</evidence>
<dbReference type="Proteomes" id="UP000562045">
    <property type="component" value="Unassembled WGS sequence"/>
</dbReference>
<keyword evidence="6 7" id="KW-0472">Membrane</keyword>
<comment type="caution">
    <text evidence="8">The sequence shown here is derived from an EMBL/GenBank/DDBJ whole genome shotgun (WGS) entry which is preliminary data.</text>
</comment>
<evidence type="ECO:0000256" key="7">
    <source>
        <dbReference type="SAM" id="Phobius"/>
    </source>
</evidence>
<evidence type="ECO:0000256" key="6">
    <source>
        <dbReference type="ARBA" id="ARBA00023136"/>
    </source>
</evidence>
<dbReference type="GO" id="GO:0005886">
    <property type="term" value="C:plasma membrane"/>
    <property type="evidence" value="ECO:0007669"/>
    <property type="project" value="UniProtKB-SubCell"/>
</dbReference>
<comment type="subcellular location">
    <subcellularLocation>
        <location evidence="1">Cell membrane</location>
        <topology evidence="1">Multi-pass membrane protein</topology>
    </subcellularLocation>
</comment>
<dbReference type="AlphaFoldDB" id="A0A7Z0CKX5"/>
<evidence type="ECO:0000256" key="2">
    <source>
        <dbReference type="ARBA" id="ARBA00022448"/>
    </source>
</evidence>
<feature type="transmembrane region" description="Helical" evidence="7">
    <location>
        <begin position="303"/>
        <end position="328"/>
    </location>
</feature>
<dbReference type="SUPFAM" id="SSF103473">
    <property type="entry name" value="MFS general substrate transporter"/>
    <property type="match status" value="1"/>
</dbReference>
<feature type="transmembrane region" description="Helical" evidence="7">
    <location>
        <begin position="252"/>
        <end position="272"/>
    </location>
</feature>
<evidence type="ECO:0000256" key="1">
    <source>
        <dbReference type="ARBA" id="ARBA00004651"/>
    </source>
</evidence>
<evidence type="ECO:0000313" key="8">
    <source>
        <dbReference type="EMBL" id="NYI45211.1"/>
    </source>
</evidence>
<feature type="transmembrane region" description="Helical" evidence="7">
    <location>
        <begin position="340"/>
        <end position="359"/>
    </location>
</feature>
<dbReference type="InterPro" id="IPR036259">
    <property type="entry name" value="MFS_trans_sf"/>
</dbReference>
<name>A0A7Z0CKX5_9ACTN</name>
<keyword evidence="4 7" id="KW-0812">Transmembrane</keyword>
<evidence type="ECO:0000256" key="5">
    <source>
        <dbReference type="ARBA" id="ARBA00022989"/>
    </source>
</evidence>
<dbReference type="CDD" id="cd06173">
    <property type="entry name" value="MFS_MefA_like"/>
    <property type="match status" value="1"/>
</dbReference>
<keyword evidence="2" id="KW-0813">Transport</keyword>
<dbReference type="EMBL" id="JACBZM010000001">
    <property type="protein sequence ID" value="NYI45211.1"/>
    <property type="molecule type" value="Genomic_DNA"/>
</dbReference>
<dbReference type="Pfam" id="PF05977">
    <property type="entry name" value="MFS_3"/>
    <property type="match status" value="1"/>
</dbReference>
<sequence>MPASPLTSPDFRWLVSGIAVSGLGSAMTPVALAFAVLDLGGSASQLGLVIAAFALADVVTTLYGGVLGDRLPRQLLMQGSATATCVSQAICATVLVTDHGSILFLALIGVVNGCLGALAQPASNSMTRFTVAEAQLPRAVVVRSLASQTSYAIGFALAGIVVATAGPGWAIAVDALTYAVAAGCFAMIRVAAPTTAGGERLLAELADGAREVLRHTWLWLLIGQALLYHLCFGGAQGVLGPIVVGDTWGEEAWGGAMAALMAGFVIGGLVALRWRPRHLLRSGVVLLSLTAAFPLAMALADQLWLVLAGAAVHGIGLQLFSVSWDLAIQENVAEDKLSRVYAFDLVGSFVCRPLGLALTGPVAGVVGTDRWLVVVAGVMGVSSLAALAAPSVRGLRRRPELDPAGAAGAAGAAPAASM</sequence>
<gene>
    <name evidence="8" type="ORF">BJ993_002291</name>
</gene>
<keyword evidence="5 7" id="KW-1133">Transmembrane helix</keyword>
<evidence type="ECO:0000256" key="4">
    <source>
        <dbReference type="ARBA" id="ARBA00022692"/>
    </source>
</evidence>
<feature type="transmembrane region" description="Helical" evidence="7">
    <location>
        <begin position="12"/>
        <end position="37"/>
    </location>
</feature>
<proteinExistence type="predicted"/>
<feature type="transmembrane region" description="Helical" evidence="7">
    <location>
        <begin position="279"/>
        <end position="297"/>
    </location>
</feature>
<keyword evidence="3" id="KW-1003">Cell membrane</keyword>
<evidence type="ECO:0000313" key="9">
    <source>
        <dbReference type="Proteomes" id="UP000562045"/>
    </source>
</evidence>
<organism evidence="8 9">
    <name type="scientific">Nocardioides aromaticivorans</name>
    <dbReference type="NCBI Taxonomy" id="200618"/>
    <lineage>
        <taxon>Bacteria</taxon>
        <taxon>Bacillati</taxon>
        <taxon>Actinomycetota</taxon>
        <taxon>Actinomycetes</taxon>
        <taxon>Propionibacteriales</taxon>
        <taxon>Nocardioidaceae</taxon>
        <taxon>Nocardioides</taxon>
    </lineage>
</organism>
<dbReference type="Gene3D" id="1.20.1250.20">
    <property type="entry name" value="MFS general substrate transporter like domains"/>
    <property type="match status" value="1"/>
</dbReference>
<dbReference type="InterPro" id="IPR010290">
    <property type="entry name" value="TM_effector"/>
</dbReference>